<dbReference type="PANTHER" id="PTHR46333:SF2">
    <property type="entry name" value="CYTOKINESIS PROTEIN 3"/>
    <property type="match status" value="1"/>
</dbReference>
<dbReference type="InterPro" id="IPR002931">
    <property type="entry name" value="Transglutaminase-like"/>
</dbReference>
<sequence>MKIKKIVSGLAAALLLSSFSVIDNHVKADEMTNGYRYYVSEQDTYYQAINYLNQQRDSLYQFVRDNVNGFGHISAQGAVERLNHAIVLANQTNAQLVDNINNRRLGKHDYNSVIAERAQLNATISQKVNDYQQQLSTIQGRYQSILEAHNVAIDQINAALQDIQPNGINNVEQAKTMLQAVADRVNPLVEQIRAGKAELFQLQTELDNLSTEGLEADITSLANLSTGKRVPARQATSPAVTEVEPASENVDSSASETTETHVPVPVDTNTSADYEQLKNILKQNIANHAPHINVEMTFKTQAEVDTYQQRLGAILHELGDYYGTLTSFASQSRISTYTLGGQIQHIVVNSDITVTYTLKDDLVALHQEYKNFVANFVRDNITAKNITSDYDKAKVIHDHLVNEYTYATEELASNRETVSGISIHAPEALYRDKRGVCQAYAVMFKDMAEAAGLSTWYVTGKGLNENHAWNIVTIDGVNYYVDATWNDSAHTTRYFLAGKDVMDTEHRLDSQYEHLTHSIPSTNYHRA</sequence>
<feature type="region of interest" description="Disordered" evidence="1">
    <location>
        <begin position="229"/>
        <end position="267"/>
    </location>
</feature>
<protein>
    <submittedName>
        <fullName evidence="4">SLH, S-layer homology domain W</fullName>
    </submittedName>
</protein>
<dbReference type="GO" id="GO:0005737">
    <property type="term" value="C:cytoplasm"/>
    <property type="evidence" value="ECO:0007669"/>
    <property type="project" value="TreeGrafter"/>
</dbReference>
<dbReference type="SUPFAM" id="SSF54001">
    <property type="entry name" value="Cysteine proteinases"/>
    <property type="match status" value="1"/>
</dbReference>
<gene>
    <name evidence="4" type="ORF">NCTC4670_01831</name>
</gene>
<name>A0A380JZD3_STRDY</name>
<evidence type="ECO:0000313" key="4">
    <source>
        <dbReference type="EMBL" id="SUN51106.1"/>
    </source>
</evidence>
<organism evidence="4 5">
    <name type="scientific">Streptococcus dysgalactiae subsp. dysgalactiae</name>
    <dbReference type="NCBI Taxonomy" id="99822"/>
    <lineage>
        <taxon>Bacteria</taxon>
        <taxon>Bacillati</taxon>
        <taxon>Bacillota</taxon>
        <taxon>Bacilli</taxon>
        <taxon>Lactobacillales</taxon>
        <taxon>Streptococcaceae</taxon>
        <taxon>Streptococcus</taxon>
    </lineage>
</organism>
<dbReference type="PANTHER" id="PTHR46333">
    <property type="entry name" value="CYTOKINESIS PROTEIN 3"/>
    <property type="match status" value="1"/>
</dbReference>
<dbReference type="Proteomes" id="UP000254797">
    <property type="component" value="Unassembled WGS sequence"/>
</dbReference>
<dbReference type="EMBL" id="UHFG01000004">
    <property type="protein sequence ID" value="SUN51106.1"/>
    <property type="molecule type" value="Genomic_DNA"/>
</dbReference>
<feature type="domain" description="Transglutaminase-like" evidence="3">
    <location>
        <begin position="429"/>
        <end position="485"/>
    </location>
</feature>
<evidence type="ECO:0000259" key="3">
    <source>
        <dbReference type="SMART" id="SM00460"/>
    </source>
</evidence>
<feature type="chain" id="PRO_5039253091" evidence="2">
    <location>
        <begin position="24"/>
        <end position="527"/>
    </location>
</feature>
<proteinExistence type="predicted"/>
<dbReference type="Pfam" id="PF01841">
    <property type="entry name" value="Transglut_core"/>
    <property type="match status" value="1"/>
</dbReference>
<dbReference type="InterPro" id="IPR052557">
    <property type="entry name" value="CAP/Cytokinesis_protein"/>
</dbReference>
<dbReference type="InterPro" id="IPR038765">
    <property type="entry name" value="Papain-like_cys_pep_sf"/>
</dbReference>
<dbReference type="Gene3D" id="3.10.620.30">
    <property type="match status" value="1"/>
</dbReference>
<dbReference type="RefSeq" id="WP_115246572.1">
    <property type="nucleotide sequence ID" value="NZ_UHFG01000004.1"/>
</dbReference>
<evidence type="ECO:0000313" key="5">
    <source>
        <dbReference type="Proteomes" id="UP000254797"/>
    </source>
</evidence>
<evidence type="ECO:0000256" key="2">
    <source>
        <dbReference type="SAM" id="SignalP"/>
    </source>
</evidence>
<accession>A0A380JZD3</accession>
<dbReference type="SMART" id="SM00460">
    <property type="entry name" value="TGc"/>
    <property type="match status" value="1"/>
</dbReference>
<reference evidence="4 5" key="1">
    <citation type="submission" date="2018-06" db="EMBL/GenBank/DDBJ databases">
        <authorList>
            <consortium name="Pathogen Informatics"/>
            <person name="Doyle S."/>
        </authorList>
    </citation>
    <scope>NUCLEOTIDE SEQUENCE [LARGE SCALE GENOMIC DNA]</scope>
    <source>
        <strain evidence="4 5">NCTC4670</strain>
    </source>
</reference>
<keyword evidence="2" id="KW-0732">Signal</keyword>
<dbReference type="AlphaFoldDB" id="A0A380JZD3"/>
<feature type="signal peptide" evidence="2">
    <location>
        <begin position="1"/>
        <end position="23"/>
    </location>
</feature>
<evidence type="ECO:0000256" key="1">
    <source>
        <dbReference type="SAM" id="MobiDB-lite"/>
    </source>
</evidence>